<name>A0A2K3KMV6_TRIPR</name>
<organism evidence="1 2">
    <name type="scientific">Trifolium pratense</name>
    <name type="common">Red clover</name>
    <dbReference type="NCBI Taxonomy" id="57577"/>
    <lineage>
        <taxon>Eukaryota</taxon>
        <taxon>Viridiplantae</taxon>
        <taxon>Streptophyta</taxon>
        <taxon>Embryophyta</taxon>
        <taxon>Tracheophyta</taxon>
        <taxon>Spermatophyta</taxon>
        <taxon>Magnoliopsida</taxon>
        <taxon>eudicotyledons</taxon>
        <taxon>Gunneridae</taxon>
        <taxon>Pentapetalae</taxon>
        <taxon>rosids</taxon>
        <taxon>fabids</taxon>
        <taxon>Fabales</taxon>
        <taxon>Fabaceae</taxon>
        <taxon>Papilionoideae</taxon>
        <taxon>50 kb inversion clade</taxon>
        <taxon>NPAAA clade</taxon>
        <taxon>Hologalegina</taxon>
        <taxon>IRL clade</taxon>
        <taxon>Trifolieae</taxon>
        <taxon>Trifolium</taxon>
    </lineage>
</organism>
<evidence type="ECO:0000313" key="2">
    <source>
        <dbReference type="Proteomes" id="UP000236291"/>
    </source>
</evidence>
<dbReference type="EMBL" id="ASHM01213626">
    <property type="protein sequence ID" value="PNX67648.1"/>
    <property type="molecule type" value="Genomic_DNA"/>
</dbReference>
<protein>
    <submittedName>
        <fullName evidence="1">Uncharacterized protein</fullName>
    </submittedName>
</protein>
<reference evidence="1 2" key="2">
    <citation type="journal article" date="2017" name="Front. Plant Sci.">
        <title>Gene Classification and Mining of Molecular Markers Useful in Red Clover (Trifolium pratense) Breeding.</title>
        <authorList>
            <person name="Istvanek J."/>
            <person name="Dluhosova J."/>
            <person name="Dluhos P."/>
            <person name="Patkova L."/>
            <person name="Nedelnik J."/>
            <person name="Repkova J."/>
        </authorList>
    </citation>
    <scope>NUCLEOTIDE SEQUENCE [LARGE SCALE GENOMIC DNA]</scope>
    <source>
        <strain evidence="2">cv. Tatra</strain>
        <tissue evidence="1">Young leaves</tissue>
    </source>
</reference>
<evidence type="ECO:0000313" key="1">
    <source>
        <dbReference type="EMBL" id="PNX67648.1"/>
    </source>
</evidence>
<proteinExistence type="predicted"/>
<feature type="non-terminal residue" evidence="1">
    <location>
        <position position="30"/>
    </location>
</feature>
<dbReference type="AlphaFoldDB" id="A0A2K3KMV6"/>
<gene>
    <name evidence="1" type="ORF">L195_g063617</name>
</gene>
<comment type="caution">
    <text evidence="1">The sequence shown here is derived from an EMBL/GenBank/DDBJ whole genome shotgun (WGS) entry which is preliminary data.</text>
</comment>
<dbReference type="Proteomes" id="UP000236291">
    <property type="component" value="Unassembled WGS sequence"/>
</dbReference>
<sequence>MFFWCGSLPARYSERVRQMLATANVFARCS</sequence>
<accession>A0A2K3KMV6</accession>
<reference evidence="1 2" key="1">
    <citation type="journal article" date="2014" name="Am. J. Bot.">
        <title>Genome assembly and annotation for red clover (Trifolium pratense; Fabaceae).</title>
        <authorList>
            <person name="Istvanek J."/>
            <person name="Jaros M."/>
            <person name="Krenek A."/>
            <person name="Repkova J."/>
        </authorList>
    </citation>
    <scope>NUCLEOTIDE SEQUENCE [LARGE SCALE GENOMIC DNA]</scope>
    <source>
        <strain evidence="2">cv. Tatra</strain>
        <tissue evidence="1">Young leaves</tissue>
    </source>
</reference>